<protein>
    <recommendedName>
        <fullName evidence="4">Gustatory receptor</fullName>
    </recommendedName>
</protein>
<evidence type="ECO:0000313" key="3">
    <source>
        <dbReference type="Proteomes" id="UP000499080"/>
    </source>
</evidence>
<comment type="caution">
    <text evidence="2">The sequence shown here is derived from an EMBL/GenBank/DDBJ whole genome shotgun (WGS) entry which is preliminary data.</text>
</comment>
<keyword evidence="3" id="KW-1185">Reference proteome</keyword>
<keyword evidence="1" id="KW-0812">Transmembrane</keyword>
<keyword evidence="1" id="KW-0472">Membrane</keyword>
<feature type="transmembrane region" description="Helical" evidence="1">
    <location>
        <begin position="21"/>
        <end position="44"/>
    </location>
</feature>
<evidence type="ECO:0000313" key="2">
    <source>
        <dbReference type="EMBL" id="GBM26758.1"/>
    </source>
</evidence>
<dbReference type="EMBL" id="BGPR01000568">
    <property type="protein sequence ID" value="GBM26758.1"/>
    <property type="molecule type" value="Genomic_DNA"/>
</dbReference>
<evidence type="ECO:0008006" key="4">
    <source>
        <dbReference type="Google" id="ProtNLM"/>
    </source>
</evidence>
<keyword evidence="1" id="KW-1133">Transmembrane helix</keyword>
<accession>A0A4Y2EFA8</accession>
<dbReference type="AlphaFoldDB" id="A0A4Y2EFA8"/>
<proteinExistence type="predicted"/>
<reference evidence="2 3" key="1">
    <citation type="journal article" date="2019" name="Sci. Rep.">
        <title>Orb-weaving spider Araneus ventricosus genome elucidates the spidroin gene catalogue.</title>
        <authorList>
            <person name="Kono N."/>
            <person name="Nakamura H."/>
            <person name="Ohtoshi R."/>
            <person name="Moran D.A.P."/>
            <person name="Shinohara A."/>
            <person name="Yoshida Y."/>
            <person name="Fujiwara M."/>
            <person name="Mori M."/>
            <person name="Tomita M."/>
            <person name="Arakawa K."/>
        </authorList>
    </citation>
    <scope>NUCLEOTIDE SEQUENCE [LARGE SCALE GENOMIC DNA]</scope>
</reference>
<name>A0A4Y2EFA8_ARAVE</name>
<feature type="transmembrane region" description="Helical" evidence="1">
    <location>
        <begin position="95"/>
        <end position="114"/>
    </location>
</feature>
<evidence type="ECO:0000256" key="1">
    <source>
        <dbReference type="SAM" id="Phobius"/>
    </source>
</evidence>
<sequence length="118" mass="13295">MINLFRAGYTLAFYKAKSLEFCSFMMCSITLYLSFQLTLMISAIHVNEIAKNARRVMQGLSCKLSRKDAGSPKLNIDLMQDHSLSLWKIYVLERSLVVTSLGTLFTYGILLGTLGEKT</sequence>
<organism evidence="2 3">
    <name type="scientific">Araneus ventricosus</name>
    <name type="common">Orbweaver spider</name>
    <name type="synonym">Epeira ventricosa</name>
    <dbReference type="NCBI Taxonomy" id="182803"/>
    <lineage>
        <taxon>Eukaryota</taxon>
        <taxon>Metazoa</taxon>
        <taxon>Ecdysozoa</taxon>
        <taxon>Arthropoda</taxon>
        <taxon>Chelicerata</taxon>
        <taxon>Arachnida</taxon>
        <taxon>Araneae</taxon>
        <taxon>Araneomorphae</taxon>
        <taxon>Entelegynae</taxon>
        <taxon>Araneoidea</taxon>
        <taxon>Araneidae</taxon>
        <taxon>Araneus</taxon>
    </lineage>
</organism>
<dbReference type="Proteomes" id="UP000499080">
    <property type="component" value="Unassembled WGS sequence"/>
</dbReference>
<dbReference type="OrthoDB" id="6430535at2759"/>
<gene>
    <name evidence="2" type="ORF">AVEN_175908_1</name>
</gene>